<name>A0ABP6T6A7_9ACTN</name>
<dbReference type="InterPro" id="IPR024031">
    <property type="entry name" value="MSMEG_5819/OxyR"/>
</dbReference>
<sequence>MTFTDQEVAYLSAQPIARFATVGPEEQPDVVPVAVEFDGTFFWVGGTGQTVLATRKMRNVRGGRSKVALVFDDIVSVEPFVARSLRVYGVADGPFERSGMVGPGHFLRIAPTVSWSWNLDGEPVGDTWYEARRTVHG</sequence>
<evidence type="ECO:0000313" key="2">
    <source>
        <dbReference type="EMBL" id="GAA3394308.1"/>
    </source>
</evidence>
<keyword evidence="3" id="KW-1185">Reference proteome</keyword>
<dbReference type="Proteomes" id="UP001501676">
    <property type="component" value="Unassembled WGS sequence"/>
</dbReference>
<dbReference type="EMBL" id="BAAAYN010000044">
    <property type="protein sequence ID" value="GAA3394308.1"/>
    <property type="molecule type" value="Genomic_DNA"/>
</dbReference>
<dbReference type="Pfam" id="PF01243">
    <property type="entry name" value="PNPOx_N"/>
    <property type="match status" value="1"/>
</dbReference>
<reference evidence="3" key="1">
    <citation type="journal article" date="2019" name="Int. J. Syst. Evol. Microbiol.">
        <title>The Global Catalogue of Microorganisms (GCM) 10K type strain sequencing project: providing services to taxonomists for standard genome sequencing and annotation.</title>
        <authorList>
            <consortium name="The Broad Institute Genomics Platform"/>
            <consortium name="The Broad Institute Genome Sequencing Center for Infectious Disease"/>
            <person name="Wu L."/>
            <person name="Ma J."/>
        </authorList>
    </citation>
    <scope>NUCLEOTIDE SEQUENCE [LARGE SCALE GENOMIC DNA]</scope>
    <source>
        <strain evidence="3">JCM 9458</strain>
    </source>
</reference>
<dbReference type="SUPFAM" id="SSF50475">
    <property type="entry name" value="FMN-binding split barrel"/>
    <property type="match status" value="1"/>
</dbReference>
<comment type="caution">
    <text evidence="2">The sequence shown here is derived from an EMBL/GenBank/DDBJ whole genome shotgun (WGS) entry which is preliminary data.</text>
</comment>
<dbReference type="Gene3D" id="2.30.110.10">
    <property type="entry name" value="Electron Transport, Fmn-binding Protein, Chain A"/>
    <property type="match status" value="1"/>
</dbReference>
<dbReference type="InterPro" id="IPR012349">
    <property type="entry name" value="Split_barrel_FMN-bd"/>
</dbReference>
<dbReference type="InterPro" id="IPR011576">
    <property type="entry name" value="Pyridox_Oxase_N"/>
</dbReference>
<evidence type="ECO:0000259" key="1">
    <source>
        <dbReference type="Pfam" id="PF01243"/>
    </source>
</evidence>
<dbReference type="RefSeq" id="WP_345731896.1">
    <property type="nucleotide sequence ID" value="NZ_BAAAYN010000044.1"/>
</dbReference>
<organism evidence="2 3">
    <name type="scientific">Cryptosporangium minutisporangium</name>
    <dbReference type="NCBI Taxonomy" id="113569"/>
    <lineage>
        <taxon>Bacteria</taxon>
        <taxon>Bacillati</taxon>
        <taxon>Actinomycetota</taxon>
        <taxon>Actinomycetes</taxon>
        <taxon>Cryptosporangiales</taxon>
        <taxon>Cryptosporangiaceae</taxon>
        <taxon>Cryptosporangium</taxon>
    </lineage>
</organism>
<proteinExistence type="predicted"/>
<accession>A0ABP6T6A7</accession>
<gene>
    <name evidence="2" type="ORF">GCM10020369_63210</name>
</gene>
<evidence type="ECO:0000313" key="3">
    <source>
        <dbReference type="Proteomes" id="UP001501676"/>
    </source>
</evidence>
<feature type="domain" description="Pyridoxamine 5'-phosphate oxidase N-terminal" evidence="1">
    <location>
        <begin position="4"/>
        <end position="91"/>
    </location>
</feature>
<dbReference type="NCBIfam" id="TIGR04023">
    <property type="entry name" value="PPOX_MSMEG_5819"/>
    <property type="match status" value="1"/>
</dbReference>
<protein>
    <recommendedName>
        <fullName evidence="1">Pyridoxamine 5'-phosphate oxidase N-terminal domain-containing protein</fullName>
    </recommendedName>
</protein>